<protein>
    <submittedName>
        <fullName evidence="1">Uncharacterized protein</fullName>
    </submittedName>
</protein>
<evidence type="ECO:0000313" key="2">
    <source>
        <dbReference type="Proteomes" id="UP001186974"/>
    </source>
</evidence>
<comment type="caution">
    <text evidence="1">The sequence shown here is derived from an EMBL/GenBank/DDBJ whole genome shotgun (WGS) entry which is preliminary data.</text>
</comment>
<name>A0ACC3CX60_9PEZI</name>
<accession>A0ACC3CX60</accession>
<organism evidence="1 2">
    <name type="scientific">Coniosporium uncinatum</name>
    <dbReference type="NCBI Taxonomy" id="93489"/>
    <lineage>
        <taxon>Eukaryota</taxon>
        <taxon>Fungi</taxon>
        <taxon>Dikarya</taxon>
        <taxon>Ascomycota</taxon>
        <taxon>Pezizomycotina</taxon>
        <taxon>Dothideomycetes</taxon>
        <taxon>Dothideomycetes incertae sedis</taxon>
        <taxon>Coniosporium</taxon>
    </lineage>
</organism>
<dbReference type="Proteomes" id="UP001186974">
    <property type="component" value="Unassembled WGS sequence"/>
</dbReference>
<evidence type="ECO:0000313" key="1">
    <source>
        <dbReference type="EMBL" id="KAK3047850.1"/>
    </source>
</evidence>
<reference evidence="1" key="1">
    <citation type="submission" date="2024-09" db="EMBL/GenBank/DDBJ databases">
        <title>Black Yeasts Isolated from many extreme environments.</title>
        <authorList>
            <person name="Coleine C."/>
            <person name="Stajich J.E."/>
            <person name="Selbmann L."/>
        </authorList>
    </citation>
    <scope>NUCLEOTIDE SEQUENCE</scope>
    <source>
        <strain evidence="1">CCFEE 5737</strain>
    </source>
</reference>
<dbReference type="EMBL" id="JAWDJW010010329">
    <property type="protein sequence ID" value="KAK3047850.1"/>
    <property type="molecule type" value="Genomic_DNA"/>
</dbReference>
<sequence>MATTNRPNTERSILIMIPCHAIFLGDPDEPYVDPNASENWLLQAFQRETPFKESEHLTFIRHIDFAISIYNEKPSESVLVFSGGATAPPSRTTKSEAKSYLDAATTRYGKEAVSNLSILCEEYATDLYQNLLFSIIRFHKELGYYPSKMEVVTHAFKAQRIRKVHRKAIRWPEARLRVHGINPKMSLDELHKIEDLEKKNAFDPFVADALGNGPYLRQKRLMRNWDDRALQDLAQGQHPTVQALLLSNATDFVPSHELPWASVDEAHRVGNGYPVWERGGL</sequence>
<proteinExistence type="predicted"/>
<keyword evidence="2" id="KW-1185">Reference proteome</keyword>
<gene>
    <name evidence="1" type="ORF">LTS18_013060</name>
</gene>